<feature type="compositionally biased region" description="Acidic residues" evidence="6">
    <location>
        <begin position="2004"/>
        <end position="2019"/>
    </location>
</feature>
<dbReference type="EMBL" id="MU001679">
    <property type="protein sequence ID" value="KAF2457884.1"/>
    <property type="molecule type" value="Genomic_DNA"/>
</dbReference>
<evidence type="ECO:0000256" key="6">
    <source>
        <dbReference type="SAM" id="MobiDB-lite"/>
    </source>
</evidence>
<sequence length="2111" mass="234032">MSAFHAINIESDNDSDSEVDDTKEIQIEEALKLYQTALKLHAEGPASYPKAAEAYNALFESEIFKYPESQSEYRRAELYESTAVDYDFLPVDDVQSGAVGGGTAAGIGGESAPNTLPQILHLSYKNHGQFMLDQLQHRLQEHMSKLRQHENKTAPSTAITPSHLSVAADGPLRSFAEALDKDDSDLDLWGRASVVASVAGSKRIARYCLEAVLDGDDESIESILRLPGLEEGFAAYQLRELAQQLRDDLSMMQAPLSGLQRKQLSKAIKKRLDPYPALPKPPSHVDLKADPKTLGNVPTKVVLNSTSRDWTAVGEVIRQQVIGEQSGYKDEGPGVGVEIQAPLAGEEEDTEEIREEVEGVVIAAPSEGKPDSESGQTNPKDTQAEADDKTSPKDTNGSAPPMESQSSVTSRKRSTESAGLPETAEGGRARSKRIRARESIAEGGSSAADAAALELARQIEDQMQGYIQADAWLFEVTEKLFSRLHIPIPRSPQTLRDSLAAEDVDEDSSASAERDEWRAAVRDLDSILRNCPPEAAGILLSAGDQTLDQLGGTSKEASLNAVLAHAKAATSPPDAKVNFPESKGLGRWLKWVNEQWMASSEVAWEWVACLLRRGAFPGLKNTSSYLYHHWSEDLKRIVVQITVRMDEYIYQQLVSQIAAVDKKALKENASGKPFNPAPDDEATIDMVQTLFELHLDVYSLIKHPGSGVDAETQTLQRERLERWARLAREAVNLHHSGHQLVTIDHLGLRHIWASVFHINVCESVSQAHVLQCMAELRHVFEAVGKPTILVQNNAIMPELSVDAVDRELSRIRTKDFFTRVFEHDEHDPVAVINSIEPILEPPPLPDIEEHNADGEDGVMEVDGADHVDPGYKEVIANESEETALIRNKVSPLYEMTKFLQSANVTLRLSLWQRLREAYDAIGYPPKIVSCYLRSIETLVKEFKSQSYRILPQQQRRLSLLRWLKIIDEMLLRVLDMAKSEHDAFDMIDASHLKSSIGALASLSILLHTFNVYEDMARVGQGGAGMLASQANPSYGVAAGKFKDIQIRLWMLQYLLLKDAISQNHERFESPDEDRLEYLRAVHNAAGMRSFCHASNKAFLKMMKNDLLQNGDYINSDLVIELSQVLYDLYGLKCFENPADCEEHNVPQDPPTVKTATKLIDFVMAQARKVPMKDLPKTELKNTIEKLHGTIGKRALPPEDIFVNRRVLTAFSKSPINPVNLFRCLRGAPPGISTKRIPITNPSPLSAPAAKGWFFLMGMIALTRFRSQKRVTQGPTEDINYAVTFFTQDLEFGENRWETWFRLAQAHDAQINEAVTWSAEKINAAPSTPLAMELQLMQRAAINCYSMAIGWATRGDADVTGAEIRAKLVDLYAGFGMRVYASTRQPFDMAPFKFREEEMRFFSGDEIYKQQSFNELTEYMAWKFAASLFRRAVAIGVDVAHAGCNGEGVRVAKSKWRNHYMLGKCLWKMYTADEGLRRPPNATPPTVQDVLEAFTKAIETLPSQKSGKDPILEPHYKIVSVVHKMVQRRGLTPQDGSEAIKATPYSKKVTPSTNMETWNNYILQVLQALRNADKSAWHHRITVRAAHVIYDANPDKIAAARGVKHELTQQIFTKTMVMQVWRPENERPGRHFVYTTRYLRFFLRILVQLEDRMNLEQLAKRVRRKTNDFYEHAKVWQELCTAYLKLLRRVAKVPESQEEAVFKSIPNEEFQIQAPRLQTWIHARMLQEPDPEDADLRLQELVSVLRDAAELRKTNNNLMKNTLIDDLIADTYACIYAQVTPGLEAQSPQEQQQQTSDSASQQQQKQMQPQQTEQQPRPTNMMSLNNLITVDGTPASTSQSHQQQPHPTTFIQQPTPTQPMVFNSQDGLLSVVAPSKPRTKGVGRRELLRRAEAAALPAQAGMVPGTGVPIRGPSTSGVKAEQSGAGASGTGGSARGQQTGAKDGCRGSSPGPGNAVGASLKENQRADDVKENEGSATKNAGQEGAGVEVKSAPVSAAVSTVVSVADEDESELSELNDEDVERPAPGELGAIKEEDEEGEEGGEEGEEEGEGEGEEGEDEGENGGEGKGDADGGGEEGGDEMEIESRYVTPETSMRGVDGSDDKDKMEVDEKE</sequence>
<evidence type="ECO:0000256" key="3">
    <source>
        <dbReference type="ARBA" id="ARBA00007335"/>
    </source>
</evidence>
<feature type="compositionally biased region" description="Polar residues" evidence="6">
    <location>
        <begin position="1815"/>
        <end position="1827"/>
    </location>
</feature>
<feature type="region of interest" description="Disordered" evidence="6">
    <location>
        <begin position="1"/>
        <end position="20"/>
    </location>
</feature>
<reference evidence="7" key="1">
    <citation type="journal article" date="2020" name="Stud. Mycol.">
        <title>101 Dothideomycetes genomes: a test case for predicting lifestyles and emergence of pathogens.</title>
        <authorList>
            <person name="Haridas S."/>
            <person name="Albert R."/>
            <person name="Binder M."/>
            <person name="Bloem J."/>
            <person name="Labutti K."/>
            <person name="Salamov A."/>
            <person name="Andreopoulos B."/>
            <person name="Baker S."/>
            <person name="Barry K."/>
            <person name="Bills G."/>
            <person name="Bluhm B."/>
            <person name="Cannon C."/>
            <person name="Castanera R."/>
            <person name="Culley D."/>
            <person name="Daum C."/>
            <person name="Ezra D."/>
            <person name="Gonzalez J."/>
            <person name="Henrissat B."/>
            <person name="Kuo A."/>
            <person name="Liang C."/>
            <person name="Lipzen A."/>
            <person name="Lutzoni F."/>
            <person name="Magnuson J."/>
            <person name="Mondo S."/>
            <person name="Nolan M."/>
            <person name="Ohm R."/>
            <person name="Pangilinan J."/>
            <person name="Park H.-J."/>
            <person name="Ramirez L."/>
            <person name="Alfaro M."/>
            <person name="Sun H."/>
            <person name="Tritt A."/>
            <person name="Yoshinaga Y."/>
            <person name="Zwiers L.-H."/>
            <person name="Turgeon B."/>
            <person name="Goodwin S."/>
            <person name="Spatafora J."/>
            <person name="Crous P."/>
            <person name="Grigoriev I."/>
        </authorList>
    </citation>
    <scope>NUCLEOTIDE SEQUENCE</scope>
    <source>
        <strain evidence="7">ATCC 16933</strain>
    </source>
</reference>
<dbReference type="PANTHER" id="PTHR15502:SF7">
    <property type="entry name" value="CALCINEURIN-BINDING PROTEIN CABIN-1"/>
    <property type="match status" value="1"/>
</dbReference>
<feature type="compositionally biased region" description="Acidic residues" evidence="6">
    <location>
        <begin position="2032"/>
        <end position="2061"/>
    </location>
</feature>
<feature type="compositionally biased region" description="Acidic residues" evidence="6">
    <location>
        <begin position="2071"/>
        <end position="2081"/>
    </location>
</feature>
<proteinExistence type="inferred from homology"/>
<gene>
    <name evidence="7" type="ORF">BDY21DRAFT_343050</name>
</gene>
<evidence type="ECO:0000256" key="1">
    <source>
        <dbReference type="ARBA" id="ARBA00002687"/>
    </source>
</evidence>
<feature type="region of interest" description="Disordered" evidence="6">
    <location>
        <begin position="1903"/>
        <end position="2111"/>
    </location>
</feature>
<protein>
    <recommendedName>
        <fullName evidence="4">Histone transcription regulator 3 homolog</fullName>
    </recommendedName>
</protein>
<evidence type="ECO:0000313" key="7">
    <source>
        <dbReference type="EMBL" id="KAF2457884.1"/>
    </source>
</evidence>
<feature type="compositionally biased region" description="Basic and acidic residues" evidence="6">
    <location>
        <begin position="1961"/>
        <end position="1972"/>
    </location>
</feature>
<feature type="region of interest" description="Disordered" evidence="6">
    <location>
        <begin position="362"/>
        <end position="433"/>
    </location>
</feature>
<feature type="region of interest" description="Disordered" evidence="6">
    <location>
        <begin position="1784"/>
        <end position="1855"/>
    </location>
</feature>
<dbReference type="GO" id="GO:0031491">
    <property type="term" value="F:nucleosome binding"/>
    <property type="evidence" value="ECO:0007669"/>
    <property type="project" value="TreeGrafter"/>
</dbReference>
<feature type="region of interest" description="Disordered" evidence="6">
    <location>
        <begin position="273"/>
        <end position="292"/>
    </location>
</feature>
<comment type="subcellular location">
    <subcellularLocation>
        <location evidence="2">Nucleus</location>
    </subcellularLocation>
</comment>
<dbReference type="PANTHER" id="PTHR15502">
    <property type="entry name" value="CALCINEURIN-BINDING PROTEIN CABIN 1-RELATED"/>
    <property type="match status" value="1"/>
</dbReference>
<organism evidence="7 8">
    <name type="scientific">Lineolata rhizophorae</name>
    <dbReference type="NCBI Taxonomy" id="578093"/>
    <lineage>
        <taxon>Eukaryota</taxon>
        <taxon>Fungi</taxon>
        <taxon>Dikarya</taxon>
        <taxon>Ascomycota</taxon>
        <taxon>Pezizomycotina</taxon>
        <taxon>Dothideomycetes</taxon>
        <taxon>Dothideomycetes incertae sedis</taxon>
        <taxon>Lineolatales</taxon>
        <taxon>Lineolataceae</taxon>
        <taxon>Lineolata</taxon>
    </lineage>
</organism>
<feature type="compositionally biased region" description="Basic and acidic residues" evidence="6">
    <location>
        <begin position="2097"/>
        <end position="2111"/>
    </location>
</feature>
<dbReference type="Proteomes" id="UP000799766">
    <property type="component" value="Unassembled WGS sequence"/>
</dbReference>
<comment type="function">
    <text evidence="1">Has a role in a nucleosome assembly pathway that is required for the integrity of heterochromatin and proper chromosome segregation.</text>
</comment>
<dbReference type="OrthoDB" id="77564at2759"/>
<keyword evidence="5" id="KW-0539">Nucleus</keyword>
<keyword evidence="8" id="KW-1185">Reference proteome</keyword>
<feature type="compositionally biased region" description="Basic and acidic residues" evidence="6">
    <location>
        <begin position="382"/>
        <end position="392"/>
    </location>
</feature>
<name>A0A6A6P228_9PEZI</name>
<dbReference type="GO" id="GO:0006325">
    <property type="term" value="P:chromatin organization"/>
    <property type="evidence" value="ECO:0007669"/>
    <property type="project" value="InterPro"/>
</dbReference>
<dbReference type="GO" id="GO:0005634">
    <property type="term" value="C:nucleus"/>
    <property type="evidence" value="ECO:0007669"/>
    <property type="project" value="UniProtKB-SubCell"/>
</dbReference>
<feature type="compositionally biased region" description="Low complexity" evidence="6">
    <location>
        <begin position="1784"/>
        <end position="1814"/>
    </location>
</feature>
<accession>A0A6A6P228</accession>
<evidence type="ECO:0000256" key="4">
    <source>
        <dbReference type="ARBA" id="ARBA00014848"/>
    </source>
</evidence>
<feature type="compositionally biased region" description="Low complexity" evidence="6">
    <location>
        <begin position="1832"/>
        <end position="1855"/>
    </location>
</feature>
<dbReference type="GO" id="GO:0000417">
    <property type="term" value="C:HIR complex"/>
    <property type="evidence" value="ECO:0007669"/>
    <property type="project" value="TreeGrafter"/>
</dbReference>
<evidence type="ECO:0000313" key="8">
    <source>
        <dbReference type="Proteomes" id="UP000799766"/>
    </source>
</evidence>
<dbReference type="InterPro" id="IPR033053">
    <property type="entry name" value="Hir3/CABIN1"/>
</dbReference>
<evidence type="ECO:0000256" key="5">
    <source>
        <dbReference type="ARBA" id="ARBA00023242"/>
    </source>
</evidence>
<feature type="compositionally biased region" description="Polar residues" evidence="6">
    <location>
        <begin position="393"/>
        <end position="409"/>
    </location>
</feature>
<evidence type="ECO:0000256" key="2">
    <source>
        <dbReference type="ARBA" id="ARBA00004123"/>
    </source>
</evidence>
<comment type="similarity">
    <text evidence="3">Belongs to the HIR3 family.</text>
</comment>
<feature type="compositionally biased region" description="Low complexity" evidence="6">
    <location>
        <begin position="1986"/>
        <end position="2003"/>
    </location>
</feature>